<dbReference type="eggNOG" id="ENOG502R9UI">
    <property type="taxonomic scope" value="Eukaryota"/>
</dbReference>
<evidence type="ECO:0000259" key="1">
    <source>
        <dbReference type="Pfam" id="PF01636"/>
    </source>
</evidence>
<sequence length="263" mass="30760">MAPLHLPPGYDFDAQHDGTEHLAINNTWLRRFLTRLALRTTAKFYSRDGLCVPISKHRIVKTGIRTHLTEVMERIQGDELPAVLNVLSPEALEGLFLQLRKFIQELRALKPLTTGVESCVGGSLFDSRIPRGNPRFGPFTTIQNFHFWLRDNLKPEDLQAQKRDQDWHDLQKMMDRQDGPCPPPVFTHGDLNPFNILVREGKVVGIIDWEFSGWYPPYWEYTSAWFGNITRLEWQSKLEKFLDRPPLEDFEMEKVRNKWWGEC</sequence>
<keyword evidence="3" id="KW-1185">Reference proteome</keyword>
<accession>C9SC32</accession>
<dbReference type="RefSeq" id="XP_003007837.1">
    <property type="nucleotide sequence ID" value="XM_003007791.1"/>
</dbReference>
<dbReference type="GeneID" id="9535627"/>
<dbReference type="AlphaFoldDB" id="C9SC32"/>
<dbReference type="SUPFAM" id="SSF56112">
    <property type="entry name" value="Protein kinase-like (PK-like)"/>
    <property type="match status" value="1"/>
</dbReference>
<dbReference type="Gene3D" id="3.90.1200.10">
    <property type="match status" value="1"/>
</dbReference>
<name>C9SC32_VERA1</name>
<dbReference type="InterPro" id="IPR011009">
    <property type="entry name" value="Kinase-like_dom_sf"/>
</dbReference>
<reference evidence="3" key="1">
    <citation type="journal article" date="2011" name="PLoS Pathog.">
        <title>Comparative genomics yields insights into niche adaptation of plant vascular wilt pathogens.</title>
        <authorList>
            <person name="Klosterman S.J."/>
            <person name="Subbarao K.V."/>
            <person name="Kang S."/>
            <person name="Veronese P."/>
            <person name="Gold S.E."/>
            <person name="Thomma B.P.H.J."/>
            <person name="Chen Z."/>
            <person name="Henrissat B."/>
            <person name="Lee Y.-H."/>
            <person name="Park J."/>
            <person name="Garcia-Pedrajas M.D."/>
            <person name="Barbara D.J."/>
            <person name="Anchieta A."/>
            <person name="de Jonge R."/>
            <person name="Santhanam P."/>
            <person name="Maruthachalam K."/>
            <person name="Atallah Z."/>
            <person name="Amyotte S.G."/>
            <person name="Paz Z."/>
            <person name="Inderbitzin P."/>
            <person name="Hayes R.J."/>
            <person name="Heiman D.I."/>
            <person name="Young S."/>
            <person name="Zeng Q."/>
            <person name="Engels R."/>
            <person name="Galagan J."/>
            <person name="Cuomo C.A."/>
            <person name="Dobinson K.F."/>
            <person name="Ma L.-J."/>
        </authorList>
    </citation>
    <scope>NUCLEOTIDE SEQUENCE [LARGE SCALE GENOMIC DNA]</scope>
    <source>
        <strain evidence="3">VaMs.102 / ATCC MYA-4576 / FGSC 10136</strain>
    </source>
</reference>
<organism evidence="3">
    <name type="scientific">Verticillium alfalfae (strain VaMs.102 / ATCC MYA-4576 / FGSC 10136)</name>
    <name type="common">Verticillium wilt of alfalfa</name>
    <name type="synonym">Verticillium albo-atrum</name>
    <dbReference type="NCBI Taxonomy" id="526221"/>
    <lineage>
        <taxon>Eukaryota</taxon>
        <taxon>Fungi</taxon>
        <taxon>Dikarya</taxon>
        <taxon>Ascomycota</taxon>
        <taxon>Pezizomycotina</taxon>
        <taxon>Sordariomycetes</taxon>
        <taxon>Hypocreomycetidae</taxon>
        <taxon>Glomerellales</taxon>
        <taxon>Plectosphaerellaceae</taxon>
        <taxon>Verticillium</taxon>
    </lineage>
</organism>
<dbReference type="OrthoDB" id="3250044at2759"/>
<dbReference type="KEGG" id="val:VDBG_02025"/>
<dbReference type="HOGENOM" id="CLU_021768_3_0_1"/>
<dbReference type="PANTHER" id="PTHR21310">
    <property type="entry name" value="AMINOGLYCOSIDE PHOSPHOTRANSFERASE-RELATED-RELATED"/>
    <property type="match status" value="1"/>
</dbReference>
<dbReference type="OMA" id="MQDGPWP"/>
<dbReference type="Proteomes" id="UP000008698">
    <property type="component" value="Unassembled WGS sequence"/>
</dbReference>
<proteinExistence type="predicted"/>
<evidence type="ECO:0000313" key="2">
    <source>
        <dbReference type="EMBL" id="EEY15916.1"/>
    </source>
</evidence>
<feature type="domain" description="Aminoglycoside phosphotransferase" evidence="1">
    <location>
        <begin position="68"/>
        <end position="228"/>
    </location>
</feature>
<protein>
    <recommendedName>
        <fullName evidence="1">Aminoglycoside phosphotransferase domain-containing protein</fullName>
    </recommendedName>
</protein>
<dbReference type="STRING" id="526221.C9SC32"/>
<dbReference type="InterPro" id="IPR051678">
    <property type="entry name" value="AGP_Transferase"/>
</dbReference>
<evidence type="ECO:0000313" key="3">
    <source>
        <dbReference type="Proteomes" id="UP000008698"/>
    </source>
</evidence>
<gene>
    <name evidence="2" type="ORF">VDBG_02025</name>
</gene>
<dbReference type="Pfam" id="PF01636">
    <property type="entry name" value="APH"/>
    <property type="match status" value="1"/>
</dbReference>
<dbReference type="InterPro" id="IPR002575">
    <property type="entry name" value="Aminoglycoside_PTrfase"/>
</dbReference>
<dbReference type="EMBL" id="DS985215">
    <property type="protein sequence ID" value="EEY15916.1"/>
    <property type="molecule type" value="Genomic_DNA"/>
</dbReference>
<dbReference type="PANTHER" id="PTHR21310:SF55">
    <property type="entry name" value="AMINOGLYCOSIDE PHOSPHOTRANSFERASE DOMAIN-CONTAINING PROTEIN"/>
    <property type="match status" value="1"/>
</dbReference>